<dbReference type="EMBL" id="BJXU01000033">
    <property type="protein sequence ID" value="GEN23049.1"/>
    <property type="molecule type" value="Genomic_DNA"/>
</dbReference>
<dbReference type="Proteomes" id="UP000321726">
    <property type="component" value="Unassembled WGS sequence"/>
</dbReference>
<protein>
    <submittedName>
        <fullName evidence="3">Uncharacterized protein</fullName>
    </submittedName>
</protein>
<gene>
    <name evidence="3" type="ORF">HCU01_09980</name>
</gene>
<dbReference type="InterPro" id="IPR010992">
    <property type="entry name" value="IHF-like_DNA-bd_dom_sf"/>
</dbReference>
<dbReference type="Pfam" id="PF00216">
    <property type="entry name" value="Bac_DNA_binding"/>
    <property type="match status" value="1"/>
</dbReference>
<keyword evidence="4" id="KW-1185">Reference proteome</keyword>
<accession>A0ABQ0WBT8</accession>
<sequence length="77" mass="8550">MKACRVNKCVSPPHGVPQEERKERFARMLEMTDMTRFTEPVAKGLSQGDRLILPNFGTVETCQRAARTGSNLQTGAV</sequence>
<organism evidence="3 4">
    <name type="scientific">Halomonas cupida</name>
    <dbReference type="NCBI Taxonomy" id="44933"/>
    <lineage>
        <taxon>Bacteria</taxon>
        <taxon>Pseudomonadati</taxon>
        <taxon>Pseudomonadota</taxon>
        <taxon>Gammaproteobacteria</taxon>
        <taxon>Oceanospirillales</taxon>
        <taxon>Halomonadaceae</taxon>
        <taxon>Halomonas</taxon>
    </lineage>
</organism>
<evidence type="ECO:0000313" key="4">
    <source>
        <dbReference type="Proteomes" id="UP000321726"/>
    </source>
</evidence>
<evidence type="ECO:0000256" key="1">
    <source>
        <dbReference type="ARBA" id="ARBA00010529"/>
    </source>
</evidence>
<dbReference type="Gene3D" id="4.10.520.10">
    <property type="entry name" value="IHF-like DNA-binding proteins"/>
    <property type="match status" value="1"/>
</dbReference>
<comment type="similarity">
    <text evidence="1">Belongs to the bacterial histone-like protein family.</text>
</comment>
<name>A0ABQ0WBT8_9GAMM</name>
<dbReference type="RefSeq" id="WP_084541793.1">
    <property type="nucleotide sequence ID" value="NZ_BJXU01000033.1"/>
</dbReference>
<reference evidence="3 4" key="1">
    <citation type="submission" date="2019-07" db="EMBL/GenBank/DDBJ databases">
        <title>Whole genome shotgun sequence of Halomonas cupida NBRC 102219.</title>
        <authorList>
            <person name="Hosoyama A."/>
            <person name="Uohara A."/>
            <person name="Ohji S."/>
            <person name="Ichikawa N."/>
        </authorList>
    </citation>
    <scope>NUCLEOTIDE SEQUENCE [LARGE SCALE GENOMIC DNA]</scope>
    <source>
        <strain evidence="3 4">NBRC 102219</strain>
    </source>
</reference>
<dbReference type="SUPFAM" id="SSF47729">
    <property type="entry name" value="IHF-like DNA-binding proteins"/>
    <property type="match status" value="1"/>
</dbReference>
<keyword evidence="2" id="KW-0238">DNA-binding</keyword>
<comment type="caution">
    <text evidence="3">The sequence shown here is derived from an EMBL/GenBank/DDBJ whole genome shotgun (WGS) entry which is preliminary data.</text>
</comment>
<evidence type="ECO:0000313" key="3">
    <source>
        <dbReference type="EMBL" id="GEN23049.1"/>
    </source>
</evidence>
<proteinExistence type="inferred from homology"/>
<evidence type="ECO:0000256" key="2">
    <source>
        <dbReference type="ARBA" id="ARBA00023125"/>
    </source>
</evidence>
<dbReference type="InterPro" id="IPR000119">
    <property type="entry name" value="Hist_DNA-bd"/>
</dbReference>